<sequence length="168" mass="18726">MFASRSALPKLYYAIFGLYEPLLTTVGLLGTLVDPEKTHNQQAPWPKHSQPPHELPLASIVTIVQLAHVCAIVGLVNLFLLAAARKYLAAQPALQEKIVGALLTPLLIGDIAHLALTLWALGEHRWRFSEWSGMLWTTVLLGLTLMVPRMTWHMGIGRYMEKRDGKVL</sequence>
<dbReference type="OrthoDB" id="2937326at2759"/>
<keyword evidence="1" id="KW-1133">Transmembrane helix</keyword>
<gene>
    <name evidence="3" type="ORF">EWM64_g66</name>
</gene>
<feature type="domain" description="DUF7704" evidence="2">
    <location>
        <begin position="6"/>
        <end position="156"/>
    </location>
</feature>
<feature type="transmembrane region" description="Helical" evidence="1">
    <location>
        <begin position="133"/>
        <end position="152"/>
    </location>
</feature>
<reference evidence="3 4" key="1">
    <citation type="submission" date="2019-02" db="EMBL/GenBank/DDBJ databases">
        <title>Genome sequencing of the rare red list fungi Hericium alpestre (H. flagellum).</title>
        <authorList>
            <person name="Buettner E."/>
            <person name="Kellner H."/>
        </authorList>
    </citation>
    <scope>NUCLEOTIDE SEQUENCE [LARGE SCALE GENOMIC DNA]</scope>
    <source>
        <strain evidence="3 4">DSM 108284</strain>
    </source>
</reference>
<dbReference type="AlphaFoldDB" id="A0A4Z0ABI0"/>
<proteinExistence type="predicted"/>
<keyword evidence="1" id="KW-0472">Membrane</keyword>
<feature type="transmembrane region" description="Helical" evidence="1">
    <location>
        <begin position="12"/>
        <end position="33"/>
    </location>
</feature>
<protein>
    <recommendedName>
        <fullName evidence="2">DUF7704 domain-containing protein</fullName>
    </recommendedName>
</protein>
<name>A0A4Z0ABI0_9AGAM</name>
<dbReference type="Pfam" id="PF24803">
    <property type="entry name" value="DUF7704"/>
    <property type="match status" value="1"/>
</dbReference>
<dbReference type="PANTHER" id="PTHR37019:SF2">
    <property type="entry name" value="EXPERA DOMAIN-CONTAINING PROTEIN"/>
    <property type="match status" value="1"/>
</dbReference>
<dbReference type="Proteomes" id="UP000298061">
    <property type="component" value="Unassembled WGS sequence"/>
</dbReference>
<dbReference type="PANTHER" id="PTHR37019">
    <property type="entry name" value="CHROMOSOME 1, WHOLE GENOME SHOTGUN SEQUENCE"/>
    <property type="match status" value="1"/>
</dbReference>
<evidence type="ECO:0000256" key="1">
    <source>
        <dbReference type="SAM" id="Phobius"/>
    </source>
</evidence>
<accession>A0A4Z0ABI0</accession>
<organism evidence="3 4">
    <name type="scientific">Hericium alpestre</name>
    <dbReference type="NCBI Taxonomy" id="135208"/>
    <lineage>
        <taxon>Eukaryota</taxon>
        <taxon>Fungi</taxon>
        <taxon>Dikarya</taxon>
        <taxon>Basidiomycota</taxon>
        <taxon>Agaricomycotina</taxon>
        <taxon>Agaricomycetes</taxon>
        <taxon>Russulales</taxon>
        <taxon>Hericiaceae</taxon>
        <taxon>Hericium</taxon>
    </lineage>
</organism>
<dbReference type="STRING" id="135208.A0A4Z0ABI0"/>
<keyword evidence="4" id="KW-1185">Reference proteome</keyword>
<feature type="transmembrane region" description="Helical" evidence="1">
    <location>
        <begin position="101"/>
        <end position="121"/>
    </location>
</feature>
<dbReference type="InterPro" id="IPR056121">
    <property type="entry name" value="DUF7704"/>
</dbReference>
<feature type="transmembrane region" description="Helical" evidence="1">
    <location>
        <begin position="55"/>
        <end position="80"/>
    </location>
</feature>
<dbReference type="EMBL" id="SFCI01000003">
    <property type="protein sequence ID" value="TFY83960.1"/>
    <property type="molecule type" value="Genomic_DNA"/>
</dbReference>
<evidence type="ECO:0000313" key="4">
    <source>
        <dbReference type="Proteomes" id="UP000298061"/>
    </source>
</evidence>
<comment type="caution">
    <text evidence="3">The sequence shown here is derived from an EMBL/GenBank/DDBJ whole genome shotgun (WGS) entry which is preliminary data.</text>
</comment>
<evidence type="ECO:0000259" key="2">
    <source>
        <dbReference type="Pfam" id="PF24803"/>
    </source>
</evidence>
<evidence type="ECO:0000313" key="3">
    <source>
        <dbReference type="EMBL" id="TFY83960.1"/>
    </source>
</evidence>
<keyword evidence="1" id="KW-0812">Transmembrane</keyword>